<comment type="caution">
    <text evidence="2">The sequence shown here is derived from an EMBL/GenBank/DDBJ whole genome shotgun (WGS) entry which is preliminary data.</text>
</comment>
<keyword evidence="1" id="KW-0732">Signal</keyword>
<dbReference type="EMBL" id="JBHRXX010000005">
    <property type="protein sequence ID" value="MFC3684721.1"/>
    <property type="molecule type" value="Genomic_DNA"/>
</dbReference>
<evidence type="ECO:0000313" key="3">
    <source>
        <dbReference type="Proteomes" id="UP001595729"/>
    </source>
</evidence>
<sequence length="117" mass="12835">MKTAHLSRPRRRLLLAIPLTLTAGLFGCGGGQDNYETVDLEAAYEAIAKGMSYTYVRSVVGRDPDTNTPNGSSSLLHRWETGRNTYLFTTLIIEIDNKLGVVSKTVTGPNGNKSERF</sequence>
<evidence type="ECO:0000256" key="1">
    <source>
        <dbReference type="SAM" id="SignalP"/>
    </source>
</evidence>
<protein>
    <submittedName>
        <fullName evidence="2">Uncharacterized protein</fullName>
    </submittedName>
</protein>
<dbReference type="Proteomes" id="UP001595729">
    <property type="component" value="Unassembled WGS sequence"/>
</dbReference>
<dbReference type="RefSeq" id="WP_382174781.1">
    <property type="nucleotide sequence ID" value="NZ_JBHRXX010000005.1"/>
</dbReference>
<keyword evidence="3" id="KW-1185">Reference proteome</keyword>
<dbReference type="PROSITE" id="PS51257">
    <property type="entry name" value="PROKAR_LIPOPROTEIN"/>
    <property type="match status" value="1"/>
</dbReference>
<evidence type="ECO:0000313" key="2">
    <source>
        <dbReference type="EMBL" id="MFC3684721.1"/>
    </source>
</evidence>
<reference evidence="3" key="1">
    <citation type="journal article" date="2019" name="Int. J. Syst. Evol. Microbiol.">
        <title>The Global Catalogue of Microorganisms (GCM) 10K type strain sequencing project: providing services to taxonomists for standard genome sequencing and annotation.</title>
        <authorList>
            <consortium name="The Broad Institute Genomics Platform"/>
            <consortium name="The Broad Institute Genome Sequencing Center for Infectious Disease"/>
            <person name="Wu L."/>
            <person name="Ma J."/>
        </authorList>
    </citation>
    <scope>NUCLEOTIDE SEQUENCE [LARGE SCALE GENOMIC DNA]</scope>
    <source>
        <strain evidence="3">KCTC 42501</strain>
    </source>
</reference>
<feature type="chain" id="PRO_5047342117" evidence="1">
    <location>
        <begin position="24"/>
        <end position="117"/>
    </location>
</feature>
<feature type="signal peptide" evidence="1">
    <location>
        <begin position="1"/>
        <end position="23"/>
    </location>
</feature>
<accession>A0ABV7W7X3</accession>
<proteinExistence type="predicted"/>
<name>A0ABV7W7X3_9BURK</name>
<gene>
    <name evidence="2" type="ORF">ACFOPI_14040</name>
</gene>
<organism evidence="2 3">
    <name type="scientific">Hydrogenophaga luteola</name>
    <dbReference type="NCBI Taxonomy" id="1591122"/>
    <lineage>
        <taxon>Bacteria</taxon>
        <taxon>Pseudomonadati</taxon>
        <taxon>Pseudomonadota</taxon>
        <taxon>Betaproteobacteria</taxon>
        <taxon>Burkholderiales</taxon>
        <taxon>Comamonadaceae</taxon>
        <taxon>Hydrogenophaga</taxon>
    </lineage>
</organism>